<protein>
    <submittedName>
        <fullName evidence="1">Uncharacterized protein</fullName>
    </submittedName>
</protein>
<evidence type="ECO:0000313" key="5">
    <source>
        <dbReference type="Proteomes" id="UP000726105"/>
    </source>
</evidence>
<dbReference type="EMBL" id="JADIXZ010000005">
    <property type="protein sequence ID" value="MBK6301704.1"/>
    <property type="molecule type" value="Genomic_DNA"/>
</dbReference>
<accession>A0A934X7W1</accession>
<reference evidence="4 5" key="1">
    <citation type="submission" date="2020-10" db="EMBL/GenBank/DDBJ databases">
        <title>Connecting structure to function with the recovery of over 1000 high-quality activated sludge metagenome-assembled genomes encoding full-length rRNA genes using long-read sequencing.</title>
        <authorList>
            <person name="Singleton C.M."/>
            <person name="Petriglieri F."/>
            <person name="Kristensen J.M."/>
            <person name="Kirkegaard R.H."/>
            <person name="Michaelsen T.Y."/>
            <person name="Andersen M.H."/>
            <person name="Karst S.M."/>
            <person name="Dueholm M.S."/>
            <person name="Nielsen P.H."/>
            <person name="Albertsen M."/>
        </authorList>
    </citation>
    <scope>NUCLEOTIDE SEQUENCE [LARGE SCALE GENOMIC DNA]</scope>
    <source>
        <strain evidence="1">AalE_18-Q3-R2-46_BAT3C.188</strain>
        <strain evidence="2">Ega_18-Q3-R5-49_MAXAC.001</strain>
        <strain evidence="3">Ribe_18-Q3-R11-54_MAXAC.001</strain>
    </source>
</reference>
<dbReference type="AlphaFoldDB" id="A0A934X7W1"/>
<gene>
    <name evidence="1" type="ORF">IPF40_11890</name>
    <name evidence="2" type="ORF">IPI13_12625</name>
    <name evidence="3" type="ORF">IPP00_09965</name>
</gene>
<evidence type="ECO:0000313" key="4">
    <source>
        <dbReference type="Proteomes" id="UP000718281"/>
    </source>
</evidence>
<evidence type="ECO:0000313" key="1">
    <source>
        <dbReference type="EMBL" id="MBK6301704.1"/>
    </source>
</evidence>
<evidence type="ECO:0000313" key="2">
    <source>
        <dbReference type="EMBL" id="MBK7273966.1"/>
    </source>
</evidence>
<sequence length="62" mass="7014">MTVAEDRIVCISCGSMPSPDDEGTARVEWVRGVENGRPVWTCPECSRRNLRSMEGKLDSAWW</sequence>
<dbReference type="Proteomes" id="UP000726105">
    <property type="component" value="Unassembled WGS sequence"/>
</dbReference>
<proteinExistence type="predicted"/>
<name>A0A934X7W1_9MICO</name>
<evidence type="ECO:0000313" key="3">
    <source>
        <dbReference type="EMBL" id="MBL0004284.1"/>
    </source>
</evidence>
<dbReference type="Proteomes" id="UP000718281">
    <property type="component" value="Unassembled WGS sequence"/>
</dbReference>
<dbReference type="Proteomes" id="UP000886632">
    <property type="component" value="Unassembled WGS sequence"/>
</dbReference>
<dbReference type="EMBL" id="JADJIB010000004">
    <property type="protein sequence ID" value="MBK7273966.1"/>
    <property type="molecule type" value="Genomic_DNA"/>
</dbReference>
<organism evidence="1 4">
    <name type="scientific">Candidatus Phosphoribacter hodrii</name>
    <dbReference type="NCBI Taxonomy" id="2953743"/>
    <lineage>
        <taxon>Bacteria</taxon>
        <taxon>Bacillati</taxon>
        <taxon>Actinomycetota</taxon>
        <taxon>Actinomycetes</taxon>
        <taxon>Micrococcales</taxon>
        <taxon>Dermatophilaceae</taxon>
        <taxon>Candidatus Phosphoribacter</taxon>
    </lineage>
</organism>
<comment type="caution">
    <text evidence="1">The sequence shown here is derived from an EMBL/GenBank/DDBJ whole genome shotgun (WGS) entry which is preliminary data.</text>
</comment>
<dbReference type="EMBL" id="JADKGK010000020">
    <property type="protein sequence ID" value="MBL0004284.1"/>
    <property type="molecule type" value="Genomic_DNA"/>
</dbReference>